<protein>
    <recommendedName>
        <fullName evidence="5">Internalin-A</fullName>
    </recommendedName>
</protein>
<dbReference type="OrthoDB" id="197688at2"/>
<evidence type="ECO:0000256" key="2">
    <source>
        <dbReference type="ARBA" id="ARBA00022737"/>
    </source>
</evidence>
<dbReference type="Pfam" id="PF12799">
    <property type="entry name" value="LRR_4"/>
    <property type="match status" value="1"/>
</dbReference>
<evidence type="ECO:0000313" key="4">
    <source>
        <dbReference type="Proteomes" id="UP000092714"/>
    </source>
</evidence>
<dbReference type="InterPro" id="IPR001611">
    <property type="entry name" value="Leu-rich_rpt"/>
</dbReference>
<dbReference type="InterPro" id="IPR025875">
    <property type="entry name" value="Leu-rich_rpt_4"/>
</dbReference>
<dbReference type="AlphaFoldDB" id="A0A1B8RQ27"/>
<dbReference type="RefSeq" id="WP_027097007.1">
    <property type="nucleotide sequence ID" value="NZ_CABHIH010000002.1"/>
</dbReference>
<evidence type="ECO:0000313" key="3">
    <source>
        <dbReference type="EMBL" id="OBY10919.1"/>
    </source>
</evidence>
<dbReference type="Proteomes" id="UP000092714">
    <property type="component" value="Unassembled WGS sequence"/>
</dbReference>
<dbReference type="GeneID" id="42777869"/>
<keyword evidence="2" id="KW-0677">Repeat</keyword>
<organism evidence="3 4">
    <name type="scientific">Clostridium paraputrificum</name>
    <dbReference type="NCBI Taxonomy" id="29363"/>
    <lineage>
        <taxon>Bacteria</taxon>
        <taxon>Bacillati</taxon>
        <taxon>Bacillota</taxon>
        <taxon>Clostridia</taxon>
        <taxon>Eubacteriales</taxon>
        <taxon>Clostridiaceae</taxon>
        <taxon>Clostridium</taxon>
    </lineage>
</organism>
<dbReference type="EMBL" id="MAPZ01000019">
    <property type="protein sequence ID" value="OBY10919.1"/>
    <property type="molecule type" value="Genomic_DNA"/>
</dbReference>
<dbReference type="Gene3D" id="3.80.10.10">
    <property type="entry name" value="Ribonuclease Inhibitor"/>
    <property type="match status" value="1"/>
</dbReference>
<reference evidence="3 4" key="1">
    <citation type="submission" date="2016-06" db="EMBL/GenBank/DDBJ databases">
        <authorList>
            <person name="Kjaerup R.B."/>
            <person name="Dalgaard T.S."/>
            <person name="Juul-Madsen H.R."/>
        </authorList>
    </citation>
    <scope>NUCLEOTIDE SEQUENCE [LARGE SCALE GENOMIC DNA]</scope>
    <source>
        <strain evidence="3 4">373-A1</strain>
    </source>
</reference>
<evidence type="ECO:0000256" key="1">
    <source>
        <dbReference type="ARBA" id="ARBA00022614"/>
    </source>
</evidence>
<evidence type="ECO:0008006" key="5">
    <source>
        <dbReference type="Google" id="ProtNLM"/>
    </source>
</evidence>
<dbReference type="PROSITE" id="PS51450">
    <property type="entry name" value="LRR"/>
    <property type="match status" value="1"/>
</dbReference>
<comment type="caution">
    <text evidence="3">The sequence shown here is derived from an EMBL/GenBank/DDBJ whole genome shotgun (WGS) entry which is preliminary data.</text>
</comment>
<gene>
    <name evidence="3" type="ORF">CP373A1_10525</name>
</gene>
<dbReference type="InterPro" id="IPR032675">
    <property type="entry name" value="LRR_dom_sf"/>
</dbReference>
<accession>A0A1B8RQ27</accession>
<proteinExistence type="predicted"/>
<dbReference type="eggNOG" id="COG4886">
    <property type="taxonomic scope" value="Bacteria"/>
</dbReference>
<name>A0A1B8RQ27_9CLOT</name>
<keyword evidence="1" id="KW-0433">Leucine-rich repeat</keyword>
<dbReference type="SUPFAM" id="SSF52075">
    <property type="entry name" value="Outer arm dynein light chain 1"/>
    <property type="match status" value="1"/>
</dbReference>
<keyword evidence="4" id="KW-1185">Reference proteome</keyword>
<sequence>MVDELKLAISNLEERVDLNEIMTIKDKSLKDSIKRELKLSSDNITIGDMYKLTKLSVVGSWISSLEGLQYAKNLEELDISYNEIKDLSPFKNLKKLTNLNGNTQIITEGMLYAKDNTITLYYRVLNRNGERLKPREIIIRSNKTFEVVDLTLEELVDENGVIFLMFQTLIRLFIVCI</sequence>